<dbReference type="Pfam" id="PF06945">
    <property type="entry name" value="DUF1289"/>
    <property type="match status" value="1"/>
</dbReference>
<dbReference type="EMBL" id="BMGG01000006">
    <property type="protein sequence ID" value="GGC73311.1"/>
    <property type="molecule type" value="Genomic_DNA"/>
</dbReference>
<accession>A0A916UHY8</accession>
<sequence>MNISTPCIKVCAIEPDSRLCRGCGRTLDEIARWSTMAEAERRAIIAALPERLTGVDRPPARRAKAR</sequence>
<gene>
    <name evidence="1" type="ORF">GCM10010994_34620</name>
</gene>
<evidence type="ECO:0000313" key="2">
    <source>
        <dbReference type="Proteomes" id="UP000637002"/>
    </source>
</evidence>
<dbReference type="PANTHER" id="PTHR35175">
    <property type="entry name" value="DUF1289 DOMAIN-CONTAINING PROTEIN"/>
    <property type="match status" value="1"/>
</dbReference>
<dbReference type="PANTHER" id="PTHR35175:SF2">
    <property type="entry name" value="DUF1289 DOMAIN-CONTAINING PROTEIN"/>
    <property type="match status" value="1"/>
</dbReference>
<proteinExistence type="predicted"/>
<dbReference type="RefSeq" id="WP_188610437.1">
    <property type="nucleotide sequence ID" value="NZ_BMGG01000006.1"/>
</dbReference>
<reference evidence="1" key="1">
    <citation type="journal article" date="2014" name="Int. J. Syst. Evol. Microbiol.">
        <title>Complete genome sequence of Corynebacterium casei LMG S-19264T (=DSM 44701T), isolated from a smear-ripened cheese.</title>
        <authorList>
            <consortium name="US DOE Joint Genome Institute (JGI-PGF)"/>
            <person name="Walter F."/>
            <person name="Albersmeier A."/>
            <person name="Kalinowski J."/>
            <person name="Ruckert C."/>
        </authorList>
    </citation>
    <scope>NUCLEOTIDE SEQUENCE</scope>
    <source>
        <strain evidence="1">CGMCC 1.12919</strain>
    </source>
</reference>
<comment type="caution">
    <text evidence="1">The sequence shown here is derived from an EMBL/GenBank/DDBJ whole genome shotgun (WGS) entry which is preliminary data.</text>
</comment>
<name>A0A916UHY8_9HYPH</name>
<reference evidence="1" key="2">
    <citation type="submission" date="2020-09" db="EMBL/GenBank/DDBJ databases">
        <authorList>
            <person name="Sun Q."/>
            <person name="Zhou Y."/>
        </authorList>
    </citation>
    <scope>NUCLEOTIDE SEQUENCE</scope>
    <source>
        <strain evidence="1">CGMCC 1.12919</strain>
    </source>
</reference>
<dbReference type="AlphaFoldDB" id="A0A916UHY8"/>
<dbReference type="Proteomes" id="UP000637002">
    <property type="component" value="Unassembled WGS sequence"/>
</dbReference>
<keyword evidence="2" id="KW-1185">Reference proteome</keyword>
<organism evidence="1 2">
    <name type="scientific">Chelatococcus reniformis</name>
    <dbReference type="NCBI Taxonomy" id="1494448"/>
    <lineage>
        <taxon>Bacteria</taxon>
        <taxon>Pseudomonadati</taxon>
        <taxon>Pseudomonadota</taxon>
        <taxon>Alphaproteobacteria</taxon>
        <taxon>Hyphomicrobiales</taxon>
        <taxon>Chelatococcaceae</taxon>
        <taxon>Chelatococcus</taxon>
    </lineage>
</organism>
<dbReference type="InterPro" id="IPR010710">
    <property type="entry name" value="DUF1289"/>
</dbReference>
<protein>
    <submittedName>
        <fullName evidence="1">Fe-S oxidoreductase</fullName>
    </submittedName>
</protein>
<evidence type="ECO:0000313" key="1">
    <source>
        <dbReference type="EMBL" id="GGC73311.1"/>
    </source>
</evidence>